<feature type="region of interest" description="Disordered" evidence="1">
    <location>
        <begin position="82"/>
        <end position="121"/>
    </location>
</feature>
<dbReference type="EMBL" id="JAUEPS010000187">
    <property type="protein sequence ID" value="KAK0434410.1"/>
    <property type="molecule type" value="Genomic_DNA"/>
</dbReference>
<feature type="region of interest" description="Disordered" evidence="1">
    <location>
        <begin position="255"/>
        <end position="276"/>
    </location>
</feature>
<dbReference type="GeneID" id="85354184"/>
<sequence length="521" mass="56874">MASVLHGKVNLEKFRIGGTSLYAPHHVLSLTKMLFLLLERISYYYNSAEKLKELSANPPNSTWDSADTNAWVINAHSSWGKYDIKPKEKTPAPPASRQATPHCSPSKEKTPGPPPSQITMPASPIAEATTSKAFVTIPPFPTLEEQTASAQDLFDMPMPPPAHGIEDQGVDPMGPPASNDECLGLAGPSSMLLGWGSSAWSLLRSQLNSPFGSPNLSSSSVFTFRLPPDSPLHCSVKPLLVKQSLAAIKASGSTAINSSNADKTPVDTSSTHQIPSPVALQPDIEEDTTINTAKNPLPIPEDKDMDIDSPPPARHIVKTLKPMPNPVFEDSVPDNDDTIVIDSPRGLHERKKSKDNKPCPQPVIKMGPPKGKDKDAAVPATKKRKITIVEDKNNDKKDKEEFLEEALANSFPRVWKKCESSFCIGHACALKGLQQGLCMFNGKKLLCPYILYRSDPVQYNAIVGTHNLINQYMNAIYWIICNIFLALNLQEHVMDEDTRVEDMEAVSNEEMDENGAGPSTA</sequence>
<proteinExistence type="predicted"/>
<accession>A0AA39J1I1</accession>
<comment type="caution">
    <text evidence="2">The sequence shown here is derived from an EMBL/GenBank/DDBJ whole genome shotgun (WGS) entry which is preliminary data.</text>
</comment>
<protein>
    <submittedName>
        <fullName evidence="2">Uncharacterized protein</fullName>
    </submittedName>
</protein>
<feature type="region of interest" description="Disordered" evidence="1">
    <location>
        <begin position="153"/>
        <end position="182"/>
    </location>
</feature>
<evidence type="ECO:0000256" key="1">
    <source>
        <dbReference type="SAM" id="MobiDB-lite"/>
    </source>
</evidence>
<feature type="region of interest" description="Disordered" evidence="1">
    <location>
        <begin position="344"/>
        <end position="381"/>
    </location>
</feature>
<dbReference type="Proteomes" id="UP001175211">
    <property type="component" value="Unassembled WGS sequence"/>
</dbReference>
<feature type="compositionally biased region" description="Polar residues" evidence="1">
    <location>
        <begin position="255"/>
        <end position="274"/>
    </location>
</feature>
<evidence type="ECO:0000313" key="2">
    <source>
        <dbReference type="EMBL" id="KAK0434410.1"/>
    </source>
</evidence>
<keyword evidence="3" id="KW-1185">Reference proteome</keyword>
<organism evidence="2 3">
    <name type="scientific">Armillaria tabescens</name>
    <name type="common">Ringless honey mushroom</name>
    <name type="synonym">Agaricus tabescens</name>
    <dbReference type="NCBI Taxonomy" id="1929756"/>
    <lineage>
        <taxon>Eukaryota</taxon>
        <taxon>Fungi</taxon>
        <taxon>Dikarya</taxon>
        <taxon>Basidiomycota</taxon>
        <taxon>Agaricomycotina</taxon>
        <taxon>Agaricomycetes</taxon>
        <taxon>Agaricomycetidae</taxon>
        <taxon>Agaricales</taxon>
        <taxon>Marasmiineae</taxon>
        <taxon>Physalacriaceae</taxon>
        <taxon>Desarmillaria</taxon>
    </lineage>
</organism>
<gene>
    <name evidence="2" type="ORF">EV420DRAFT_1488647</name>
</gene>
<dbReference type="RefSeq" id="XP_060321739.1">
    <property type="nucleotide sequence ID" value="XM_060470636.1"/>
</dbReference>
<reference evidence="2" key="1">
    <citation type="submission" date="2023-06" db="EMBL/GenBank/DDBJ databases">
        <authorList>
            <consortium name="Lawrence Berkeley National Laboratory"/>
            <person name="Ahrendt S."/>
            <person name="Sahu N."/>
            <person name="Indic B."/>
            <person name="Wong-Bajracharya J."/>
            <person name="Merenyi Z."/>
            <person name="Ke H.-M."/>
            <person name="Monk M."/>
            <person name="Kocsube S."/>
            <person name="Drula E."/>
            <person name="Lipzen A."/>
            <person name="Balint B."/>
            <person name="Henrissat B."/>
            <person name="Andreopoulos B."/>
            <person name="Martin F.M."/>
            <person name="Harder C.B."/>
            <person name="Rigling D."/>
            <person name="Ford K.L."/>
            <person name="Foster G.D."/>
            <person name="Pangilinan J."/>
            <person name="Papanicolaou A."/>
            <person name="Barry K."/>
            <person name="LaButti K."/>
            <person name="Viragh M."/>
            <person name="Koriabine M."/>
            <person name="Yan M."/>
            <person name="Riley R."/>
            <person name="Champramary S."/>
            <person name="Plett K.L."/>
            <person name="Tsai I.J."/>
            <person name="Slot J."/>
            <person name="Sipos G."/>
            <person name="Plett J."/>
            <person name="Nagy L.G."/>
            <person name="Grigoriev I.V."/>
        </authorList>
    </citation>
    <scope>NUCLEOTIDE SEQUENCE</scope>
    <source>
        <strain evidence="2">CCBAS 213</strain>
    </source>
</reference>
<name>A0AA39J1I1_ARMTA</name>
<dbReference type="AlphaFoldDB" id="A0AA39J1I1"/>
<evidence type="ECO:0000313" key="3">
    <source>
        <dbReference type="Proteomes" id="UP001175211"/>
    </source>
</evidence>